<comment type="cofactor">
    <cofactor evidence="10">
        <name>FAD</name>
        <dbReference type="ChEBI" id="CHEBI:57692"/>
    </cofactor>
</comment>
<comment type="subcellular location">
    <subcellularLocation>
        <location evidence="10">Cytoplasm</location>
    </subcellularLocation>
</comment>
<evidence type="ECO:0000313" key="14">
    <source>
        <dbReference type="EMBL" id="MFC4538284.1"/>
    </source>
</evidence>
<comment type="catalytic activity">
    <reaction evidence="10">
        <text>5-aminomethyl-2-thiouridine(34) in tRNA + S-adenosyl-L-methionine = 5-methylaminomethyl-2-thiouridine(34) in tRNA + S-adenosyl-L-homocysteine + H(+)</text>
        <dbReference type="Rhea" id="RHEA:19569"/>
        <dbReference type="Rhea" id="RHEA-COMP:10195"/>
        <dbReference type="Rhea" id="RHEA-COMP:10197"/>
        <dbReference type="ChEBI" id="CHEBI:15378"/>
        <dbReference type="ChEBI" id="CHEBI:57856"/>
        <dbReference type="ChEBI" id="CHEBI:59789"/>
        <dbReference type="ChEBI" id="CHEBI:74454"/>
        <dbReference type="ChEBI" id="CHEBI:74455"/>
        <dbReference type="EC" id="2.1.1.61"/>
    </reaction>
</comment>
<keyword evidence="2 10" id="KW-0489">Methyltransferase</keyword>
<keyword evidence="9 10" id="KW-0511">Multifunctional enzyme</keyword>
<feature type="domain" description="MnmC-like methyltransferase" evidence="13">
    <location>
        <begin position="126"/>
        <end position="245"/>
    </location>
</feature>
<dbReference type="NCBIfam" id="TIGR03197">
    <property type="entry name" value="MnmC_Cterm"/>
    <property type="match status" value="1"/>
</dbReference>
<feature type="region of interest" description="FAD-dependent cmnm(5)s(2)U34 oxidoreductase" evidence="10">
    <location>
        <begin position="275"/>
        <end position="695"/>
    </location>
</feature>
<dbReference type="InterPro" id="IPR006076">
    <property type="entry name" value="FAD-dep_OxRdtase"/>
</dbReference>
<comment type="caution">
    <text evidence="14">The sequence shown here is derived from an EMBL/GenBank/DDBJ whole genome shotgun (WGS) entry which is preliminary data.</text>
</comment>
<keyword evidence="4 10" id="KW-0808">Transferase</keyword>
<evidence type="ECO:0000313" key="15">
    <source>
        <dbReference type="Proteomes" id="UP001596030"/>
    </source>
</evidence>
<dbReference type="SUPFAM" id="SSF51905">
    <property type="entry name" value="FAD/NAD(P)-binding domain"/>
    <property type="match status" value="1"/>
</dbReference>
<dbReference type="Pfam" id="PF01266">
    <property type="entry name" value="DAO"/>
    <property type="match status" value="1"/>
</dbReference>
<evidence type="ECO:0000256" key="10">
    <source>
        <dbReference type="HAMAP-Rule" id="MF_01102"/>
    </source>
</evidence>
<dbReference type="EC" id="1.5.-.-" evidence="10"/>
<comment type="similarity">
    <text evidence="10">In the C-terminal section; belongs to the DAO family.</text>
</comment>
<dbReference type="PANTHER" id="PTHR13847">
    <property type="entry name" value="SARCOSINE DEHYDROGENASE-RELATED"/>
    <property type="match status" value="1"/>
</dbReference>
<dbReference type="RefSeq" id="WP_246967665.1">
    <property type="nucleotide sequence ID" value="NZ_JAKGAN010000001.1"/>
</dbReference>
<dbReference type="InterPro" id="IPR023032">
    <property type="entry name" value="tRNA_MAMT_biosynth_bifunc_MnmC"/>
</dbReference>
<accession>A0ABV9CYC8</accession>
<organism evidence="14 15">
    <name type="scientific">Chromohalobacter sarecensis</name>
    <dbReference type="NCBI Taxonomy" id="245294"/>
    <lineage>
        <taxon>Bacteria</taxon>
        <taxon>Pseudomonadati</taxon>
        <taxon>Pseudomonadota</taxon>
        <taxon>Gammaproteobacteria</taxon>
        <taxon>Oceanospirillales</taxon>
        <taxon>Halomonadaceae</taxon>
        <taxon>Chromohalobacter</taxon>
    </lineage>
</organism>
<keyword evidence="8 10" id="KW-0560">Oxidoreductase</keyword>
<dbReference type="Proteomes" id="UP001596030">
    <property type="component" value="Unassembled WGS sequence"/>
</dbReference>
<dbReference type="InterPro" id="IPR029063">
    <property type="entry name" value="SAM-dependent_MTases_sf"/>
</dbReference>
<evidence type="ECO:0000256" key="6">
    <source>
        <dbReference type="ARBA" id="ARBA00022694"/>
    </source>
</evidence>
<dbReference type="PANTHER" id="PTHR13847:SF283">
    <property type="entry name" value="TRNA 5-METHYLAMINOMETHYL-2-THIOURIDINE BIOSYNTHESIS BIFUNCTIONAL PROTEIN MNMC"/>
    <property type="match status" value="1"/>
</dbReference>
<evidence type="ECO:0000259" key="13">
    <source>
        <dbReference type="Pfam" id="PF05430"/>
    </source>
</evidence>
<evidence type="ECO:0000256" key="3">
    <source>
        <dbReference type="ARBA" id="ARBA00022630"/>
    </source>
</evidence>
<dbReference type="Pfam" id="PF05430">
    <property type="entry name" value="Methyltransf_30"/>
    <property type="match status" value="1"/>
</dbReference>
<dbReference type="InterPro" id="IPR036188">
    <property type="entry name" value="FAD/NAD-bd_sf"/>
</dbReference>
<evidence type="ECO:0000256" key="11">
    <source>
        <dbReference type="SAM" id="MobiDB-lite"/>
    </source>
</evidence>
<protein>
    <recommendedName>
        <fullName evidence="10">tRNA 5-methylaminomethyl-2-thiouridine biosynthesis bifunctional protein MnmC</fullName>
        <shortName evidence="10">tRNA mnm(5)s(2)U biosynthesis bifunctional protein</shortName>
    </recommendedName>
    <domain>
        <recommendedName>
            <fullName evidence="10">tRNA (mnm(5)s(2)U34)-methyltransferase</fullName>
            <ecNumber evidence="10">2.1.1.61</ecNumber>
        </recommendedName>
    </domain>
    <domain>
        <recommendedName>
            <fullName evidence="10">FAD-dependent cmnm(5)s(2)U34 oxidoreductase</fullName>
            <ecNumber evidence="10">1.5.-.-</ecNumber>
        </recommendedName>
    </domain>
</protein>
<keyword evidence="3 10" id="KW-0285">Flavoprotein</keyword>
<dbReference type="InterPro" id="IPR017610">
    <property type="entry name" value="tRNA_S-uridine_synth_MnmC_C"/>
</dbReference>
<keyword evidence="5 10" id="KW-0949">S-adenosyl-L-methionine</keyword>
<evidence type="ECO:0000256" key="1">
    <source>
        <dbReference type="ARBA" id="ARBA00022490"/>
    </source>
</evidence>
<name>A0ABV9CYC8_9GAMM</name>
<comment type="similarity">
    <text evidence="10">In the N-terminal section; belongs to the methyltransferase superfamily. tRNA (mnm(5)s(2)U34)-methyltransferase family.</text>
</comment>
<dbReference type="HAMAP" id="MF_01102">
    <property type="entry name" value="MnmC"/>
    <property type="match status" value="1"/>
</dbReference>
<feature type="region of interest" description="tRNA (mnm(5)s(2)U34)-methyltransferase" evidence="10">
    <location>
        <begin position="1"/>
        <end position="247"/>
    </location>
</feature>
<dbReference type="InterPro" id="IPR047785">
    <property type="entry name" value="tRNA_MNMC2"/>
</dbReference>
<dbReference type="InterPro" id="IPR008471">
    <property type="entry name" value="MnmC-like_methylTransf"/>
</dbReference>
<evidence type="ECO:0000256" key="7">
    <source>
        <dbReference type="ARBA" id="ARBA00022827"/>
    </source>
</evidence>
<gene>
    <name evidence="10 14" type="primary">mnmC</name>
    <name evidence="14" type="ORF">ACFO0U_05765</name>
</gene>
<dbReference type="EMBL" id="JBHSEU010000010">
    <property type="protein sequence ID" value="MFC4538284.1"/>
    <property type="molecule type" value="Genomic_DNA"/>
</dbReference>
<dbReference type="NCBIfam" id="NF002481">
    <property type="entry name" value="PRK01747.1-2"/>
    <property type="match status" value="1"/>
</dbReference>
<dbReference type="Gene3D" id="3.30.9.10">
    <property type="entry name" value="D-Amino Acid Oxidase, subunit A, domain 2"/>
    <property type="match status" value="1"/>
</dbReference>
<dbReference type="Gene3D" id="3.50.50.60">
    <property type="entry name" value="FAD/NAD(P)-binding domain"/>
    <property type="match status" value="1"/>
</dbReference>
<keyword evidence="1 10" id="KW-0963">Cytoplasm</keyword>
<keyword evidence="6 10" id="KW-0819">tRNA processing</keyword>
<feature type="domain" description="FAD dependent oxidoreductase" evidence="12">
    <location>
        <begin position="271"/>
        <end position="642"/>
    </location>
</feature>
<reference evidence="15" key="1">
    <citation type="journal article" date="2019" name="Int. J. Syst. Evol. Microbiol.">
        <title>The Global Catalogue of Microorganisms (GCM) 10K type strain sequencing project: providing services to taxonomists for standard genome sequencing and annotation.</title>
        <authorList>
            <consortium name="The Broad Institute Genomics Platform"/>
            <consortium name="The Broad Institute Genome Sequencing Center for Infectious Disease"/>
            <person name="Wu L."/>
            <person name="Ma J."/>
        </authorList>
    </citation>
    <scope>NUCLEOTIDE SEQUENCE [LARGE SCALE GENOMIC DNA]</scope>
    <source>
        <strain evidence="15">CGMCC 1.12121</strain>
    </source>
</reference>
<proteinExistence type="inferred from homology"/>
<evidence type="ECO:0000256" key="4">
    <source>
        <dbReference type="ARBA" id="ARBA00022679"/>
    </source>
</evidence>
<sequence length="695" mass="74983">MSPPPSPLPPLTALSAPNLEWRADDIGDAPYSSVHDDVYFSRHDGRAETTHVFIDGNRLPERFATWREARPFVIGETGFGTGLNMLCAWMCFERHAPAEARLHLVSTEKYPLPRDALARALAIWPELAAHARPLTDQWPEPLSGVHRLWLSERVTLDLHFGDAAERLSRLDGRVDAWFLDGFSPANNPDMWQPALYEAMATVSRPGASFATFTCAGVVKRGLRAAGFAWRKVPGFGRKREMLCGEIAEPPHDTRRAATPWYMPPEALPARHVVVIGAGLAGTSVATALARRGVRVTLLERDGPGAGASGNRQGALYVKLAAETNPQSRVYLAGLLHTRRWLATLDSERDQLWSDCGVLQLALDAKEARRQQRFLEYHRLPESVVKGVDQAAASHAAETPLNASGLAYPRAGWVRPDVLCRHLAAHPRITFHQGEARTLERDADDAGWRIALADGTALEADQVVVATAHEASKLTPLAGLPLQPIRGQLTHLSVPPGAPTLARVVCAGGYVSPALDGVLSLGATFDPGDTDTTPRAADHARNLAEFEATLPAFAEALRAAGATLDPAACEARVSLRAASPDKSPYAGPVPVREAWLDDYAVLGSDARRAPTTPGQHHPGLWVSAAHGSRGLASAPLCAEVIASRLCDEPLPLERELADHLHPGRRLIADIIRGNATLSASPMRDEPPTSPNTTETP</sequence>
<dbReference type="SUPFAM" id="SSF54373">
    <property type="entry name" value="FAD-linked reductases, C-terminal domain"/>
    <property type="match status" value="1"/>
</dbReference>
<dbReference type="Gene3D" id="3.40.50.150">
    <property type="entry name" value="Vaccinia Virus protein VP39"/>
    <property type="match status" value="1"/>
</dbReference>
<evidence type="ECO:0000256" key="9">
    <source>
        <dbReference type="ARBA" id="ARBA00023268"/>
    </source>
</evidence>
<evidence type="ECO:0000259" key="12">
    <source>
        <dbReference type="Pfam" id="PF01266"/>
    </source>
</evidence>
<dbReference type="EC" id="2.1.1.61" evidence="10"/>
<evidence type="ECO:0000256" key="2">
    <source>
        <dbReference type="ARBA" id="ARBA00022603"/>
    </source>
</evidence>
<keyword evidence="7 10" id="KW-0274">FAD</keyword>
<keyword evidence="15" id="KW-1185">Reference proteome</keyword>
<dbReference type="NCBIfam" id="NF033855">
    <property type="entry name" value="tRNA_MNMC2"/>
    <property type="match status" value="1"/>
</dbReference>
<comment type="function">
    <text evidence="10">Catalyzes the last two steps in the biosynthesis of 5-methylaminomethyl-2-thiouridine (mnm(5)s(2)U) at the wobble position (U34) in tRNA. Catalyzes the FAD-dependent demodification of cmnm(5)s(2)U34 to nm(5)s(2)U34, followed by the transfer of a methyl group from S-adenosyl-L-methionine to nm(5)s(2)U34, to form mnm(5)s(2)U34.</text>
</comment>
<evidence type="ECO:0000256" key="8">
    <source>
        <dbReference type="ARBA" id="ARBA00023002"/>
    </source>
</evidence>
<evidence type="ECO:0000256" key="5">
    <source>
        <dbReference type="ARBA" id="ARBA00022691"/>
    </source>
</evidence>
<feature type="region of interest" description="Disordered" evidence="11">
    <location>
        <begin position="675"/>
        <end position="695"/>
    </location>
</feature>